<dbReference type="GO" id="GO:0042802">
    <property type="term" value="F:identical protein binding"/>
    <property type="evidence" value="ECO:0007669"/>
    <property type="project" value="UniProtKB-ARBA"/>
</dbReference>
<feature type="active site" description="Proton donor" evidence="6">
    <location>
        <position position="100"/>
    </location>
</feature>
<comment type="caution">
    <text evidence="10">The sequence shown here is derived from an EMBL/GenBank/DDBJ whole genome shotgun (WGS) entry which is preliminary data.</text>
</comment>
<feature type="binding site" evidence="8">
    <location>
        <position position="125"/>
    </location>
    <ligand>
        <name>Zn(2+)</name>
        <dbReference type="ChEBI" id="CHEBI:29105"/>
        <note>catalytic</note>
    </ligand>
</feature>
<evidence type="ECO:0000259" key="9">
    <source>
        <dbReference type="PROSITE" id="PS51747"/>
    </source>
</evidence>
<protein>
    <submittedName>
        <fullName evidence="10">Cytidine deaminase</fullName>
        <ecNumber evidence="10">3.5.4.5</ecNumber>
    </submittedName>
</protein>
<comment type="similarity">
    <text evidence="1">Belongs to the cytidine and deoxycytidylate deaminase family.</text>
</comment>
<sequence>MPIHPGLPRTPTVERLDARLVGPGSAAVVEAAELAALEIETGLDQNALILACLEWARRWARAPLSSFEVGAAALGESGRLYLGANIEFRGLPLSQTIHAEQSAIAHAWAHEETGLRLIATSAAPCGFCRQFMFELPEPRPQLLLASEADHPPTPIESLLPSAFGPTQLGRAPQLLRSGPHGLQLVEPVEHSEHAELTALALAAANRSSAPYTGARSGVALETVGGQRFVGAVAESVAYNPTLAPMQAALISAHHGGRGGRGGQGGRGSDMLGSIVRAVLVEVEGSPLSQLDGARQILASVAPAATCSVALARAVVVA</sequence>
<evidence type="ECO:0000256" key="1">
    <source>
        <dbReference type="ARBA" id="ARBA00006576"/>
    </source>
</evidence>
<reference evidence="10 11" key="1">
    <citation type="submission" date="2018-03" db="EMBL/GenBank/DDBJ databases">
        <title>Draft Genome Sequences of the Obligatory Marine Myxobacteria Enhygromyxa salina SWB007.</title>
        <authorList>
            <person name="Poehlein A."/>
            <person name="Moghaddam J.A."/>
            <person name="Harms H."/>
            <person name="Alanjari M."/>
            <person name="Koenig G.M."/>
            <person name="Daniel R."/>
            <person name="Schaeberle T.F."/>
        </authorList>
    </citation>
    <scope>NUCLEOTIDE SEQUENCE [LARGE SCALE GENOMIC DNA]</scope>
    <source>
        <strain evidence="10 11">SWB007</strain>
    </source>
</reference>
<dbReference type="Pfam" id="PF08211">
    <property type="entry name" value="dCMP_cyt_deam_2"/>
    <property type="match status" value="1"/>
</dbReference>
<dbReference type="Proteomes" id="UP000238823">
    <property type="component" value="Unassembled WGS sequence"/>
</dbReference>
<feature type="domain" description="CMP/dCMP-type deaminase" evidence="9">
    <location>
        <begin position="191"/>
        <end position="317"/>
    </location>
</feature>
<dbReference type="NCBIfam" id="NF006537">
    <property type="entry name" value="PRK09027.1"/>
    <property type="match status" value="1"/>
</dbReference>
<dbReference type="PANTHER" id="PTHR11644">
    <property type="entry name" value="CYTIDINE DEAMINASE"/>
    <property type="match status" value="1"/>
</dbReference>
<dbReference type="Pfam" id="PF00383">
    <property type="entry name" value="dCMP_cyt_deam_1"/>
    <property type="match status" value="1"/>
</dbReference>
<feature type="binding site" evidence="8">
    <location>
        <position position="98"/>
    </location>
    <ligand>
        <name>Zn(2+)</name>
        <dbReference type="ChEBI" id="CHEBI:29105"/>
        <note>catalytic</note>
    </ligand>
</feature>
<dbReference type="InterPro" id="IPR002125">
    <property type="entry name" value="CMP_dCMP_dom"/>
</dbReference>
<dbReference type="GO" id="GO:0004126">
    <property type="term" value="F:cytidine deaminase activity"/>
    <property type="evidence" value="ECO:0007669"/>
    <property type="project" value="UniProtKB-EC"/>
</dbReference>
<gene>
    <name evidence="10" type="primary">cdd</name>
    <name evidence="10" type="ORF">ENSA7_37600</name>
</gene>
<dbReference type="PANTHER" id="PTHR11644:SF2">
    <property type="entry name" value="CYTIDINE DEAMINASE"/>
    <property type="match status" value="1"/>
</dbReference>
<evidence type="ECO:0000313" key="11">
    <source>
        <dbReference type="Proteomes" id="UP000238823"/>
    </source>
</evidence>
<feature type="domain" description="CMP/dCMP-type deaminase" evidence="9">
    <location>
        <begin position="44"/>
        <end position="166"/>
    </location>
</feature>
<dbReference type="EMBL" id="PVNL01000074">
    <property type="protein sequence ID" value="PRQ06441.1"/>
    <property type="molecule type" value="Genomic_DNA"/>
</dbReference>
<dbReference type="InterPro" id="IPR016192">
    <property type="entry name" value="APOBEC/CMP_deaminase_Zn-bd"/>
</dbReference>
<dbReference type="EC" id="3.5.4.5" evidence="10"/>
<comment type="subunit">
    <text evidence="2">Homodimer.</text>
</comment>
<accession>A0A2S9YMX1</accession>
<dbReference type="GO" id="GO:0055086">
    <property type="term" value="P:nucleobase-containing small molecule metabolic process"/>
    <property type="evidence" value="ECO:0007669"/>
    <property type="project" value="UniProtKB-ARBA"/>
</dbReference>
<dbReference type="Gene3D" id="3.40.140.10">
    <property type="entry name" value="Cytidine Deaminase, domain 2"/>
    <property type="match status" value="2"/>
</dbReference>
<dbReference type="GO" id="GO:0008270">
    <property type="term" value="F:zinc ion binding"/>
    <property type="evidence" value="ECO:0007669"/>
    <property type="project" value="InterPro"/>
</dbReference>
<dbReference type="InterPro" id="IPR013171">
    <property type="entry name" value="Cyd/dCyd_deaminase_Zn-bd"/>
</dbReference>
<evidence type="ECO:0000256" key="5">
    <source>
        <dbReference type="ARBA" id="ARBA00022833"/>
    </source>
</evidence>
<feature type="binding site" evidence="7">
    <location>
        <begin position="85"/>
        <end position="87"/>
    </location>
    <ligand>
        <name>substrate</name>
    </ligand>
</feature>
<dbReference type="PROSITE" id="PS51747">
    <property type="entry name" value="CYT_DCMP_DEAMINASES_2"/>
    <property type="match status" value="2"/>
</dbReference>
<evidence type="ECO:0000313" key="10">
    <source>
        <dbReference type="EMBL" id="PRQ06441.1"/>
    </source>
</evidence>
<evidence type="ECO:0000256" key="8">
    <source>
        <dbReference type="PIRSR" id="PIRSR006334-3"/>
    </source>
</evidence>
<evidence type="ECO:0000256" key="3">
    <source>
        <dbReference type="ARBA" id="ARBA00022723"/>
    </source>
</evidence>
<comment type="cofactor">
    <cofactor evidence="8">
        <name>Zn(2+)</name>
        <dbReference type="ChEBI" id="CHEBI:29105"/>
    </cofactor>
    <text evidence="8">Binds 1 zinc ion.</text>
</comment>
<organism evidence="10 11">
    <name type="scientific">Enhygromyxa salina</name>
    <dbReference type="NCBI Taxonomy" id="215803"/>
    <lineage>
        <taxon>Bacteria</taxon>
        <taxon>Pseudomonadati</taxon>
        <taxon>Myxococcota</taxon>
        <taxon>Polyangia</taxon>
        <taxon>Nannocystales</taxon>
        <taxon>Nannocystaceae</taxon>
        <taxon>Enhygromyxa</taxon>
    </lineage>
</organism>
<keyword evidence="4 10" id="KW-0378">Hydrolase</keyword>
<feature type="binding site" evidence="8">
    <location>
        <position position="128"/>
    </location>
    <ligand>
        <name>Zn(2+)</name>
        <dbReference type="ChEBI" id="CHEBI:29105"/>
        <note>catalytic</note>
    </ligand>
</feature>
<dbReference type="InterPro" id="IPR050202">
    <property type="entry name" value="Cyt/Deoxycyt_deaminase"/>
</dbReference>
<dbReference type="GO" id="GO:0005829">
    <property type="term" value="C:cytosol"/>
    <property type="evidence" value="ECO:0007669"/>
    <property type="project" value="TreeGrafter"/>
</dbReference>
<keyword evidence="5 8" id="KW-0862">Zinc</keyword>
<dbReference type="RefSeq" id="WP_181233893.1">
    <property type="nucleotide sequence ID" value="NZ_PVNL01000074.1"/>
</dbReference>
<dbReference type="AlphaFoldDB" id="A0A2S9YMX1"/>
<dbReference type="PROSITE" id="PS00903">
    <property type="entry name" value="CYT_DCMP_DEAMINASES_1"/>
    <property type="match status" value="1"/>
</dbReference>
<evidence type="ECO:0000256" key="2">
    <source>
        <dbReference type="ARBA" id="ARBA00011738"/>
    </source>
</evidence>
<proteinExistence type="inferred from homology"/>
<evidence type="ECO:0000256" key="6">
    <source>
        <dbReference type="PIRSR" id="PIRSR006334-1"/>
    </source>
</evidence>
<dbReference type="SUPFAM" id="SSF53927">
    <property type="entry name" value="Cytidine deaminase-like"/>
    <property type="match status" value="2"/>
</dbReference>
<dbReference type="InterPro" id="IPR016193">
    <property type="entry name" value="Cytidine_deaminase-like"/>
</dbReference>
<dbReference type="CDD" id="cd01283">
    <property type="entry name" value="cytidine_deaminase"/>
    <property type="match status" value="1"/>
</dbReference>
<name>A0A2S9YMX1_9BACT</name>
<keyword evidence="3 8" id="KW-0479">Metal-binding</keyword>
<evidence type="ECO:0000256" key="4">
    <source>
        <dbReference type="ARBA" id="ARBA00022801"/>
    </source>
</evidence>
<dbReference type="GO" id="GO:0072527">
    <property type="term" value="P:pyrimidine-containing compound metabolic process"/>
    <property type="evidence" value="ECO:0007669"/>
    <property type="project" value="UniProtKB-ARBA"/>
</dbReference>
<dbReference type="PIRSF" id="PIRSF006334">
    <property type="entry name" value="Cdd_plus_pseudo"/>
    <property type="match status" value="1"/>
</dbReference>
<evidence type="ECO:0000256" key="7">
    <source>
        <dbReference type="PIRSR" id="PIRSR006334-2"/>
    </source>
</evidence>